<feature type="compositionally biased region" description="Basic residues" evidence="1">
    <location>
        <begin position="136"/>
        <end position="151"/>
    </location>
</feature>
<accession>A0AAN7V5B5</accession>
<feature type="compositionally biased region" description="Basic and acidic residues" evidence="1">
    <location>
        <begin position="152"/>
        <end position="161"/>
    </location>
</feature>
<comment type="caution">
    <text evidence="2">The sequence shown here is derived from an EMBL/GenBank/DDBJ whole genome shotgun (WGS) entry which is preliminary data.</text>
</comment>
<dbReference type="EMBL" id="JAVRBK010000008">
    <property type="protein sequence ID" value="KAK5640528.1"/>
    <property type="molecule type" value="Genomic_DNA"/>
</dbReference>
<evidence type="ECO:0000313" key="3">
    <source>
        <dbReference type="Proteomes" id="UP001329430"/>
    </source>
</evidence>
<gene>
    <name evidence="2" type="ORF">RI129_011339</name>
</gene>
<sequence length="394" mass="46255">MEKFIQLIHNLELSSILRQLKYVLQKRHKNDAHIRFLITAKQHQIIPKFLQIKLPTNKYKPHEAHTIHMNLLKTEIKMQHKNRTLIHTKLKFLHRHLLQHLHHLEYTTLIQDLEEDITDANLEMDLKRTKKLQHLIRHHHDKKTQKPVSKKPSKDDNKHNFHDKFTNLANIPLNKQEIDLLNHGHKFAPVPHDVNPHILAINIEHQLPPHLNLQSVKEKVKNIIINKVSKSYNKTTNSLQYKTHTPHHNNTIKTLKQKLKDHKATMTFADKNAGLVIIDNNTYITKTETFFTENNITERKRNPLNSFIKHTNDTLKQCSTTLLKLNTNVFKLKVKNPTIPTLYSLIKLHKQNLPIRPITSSINSPVQKIAMFLNQLFKNKCKLTRNSPSPTLNI</sequence>
<proteinExistence type="predicted"/>
<evidence type="ECO:0000313" key="2">
    <source>
        <dbReference type="EMBL" id="KAK5640528.1"/>
    </source>
</evidence>
<evidence type="ECO:0000256" key="1">
    <source>
        <dbReference type="SAM" id="MobiDB-lite"/>
    </source>
</evidence>
<organism evidence="2 3">
    <name type="scientific">Pyrocoelia pectoralis</name>
    <dbReference type="NCBI Taxonomy" id="417401"/>
    <lineage>
        <taxon>Eukaryota</taxon>
        <taxon>Metazoa</taxon>
        <taxon>Ecdysozoa</taxon>
        <taxon>Arthropoda</taxon>
        <taxon>Hexapoda</taxon>
        <taxon>Insecta</taxon>
        <taxon>Pterygota</taxon>
        <taxon>Neoptera</taxon>
        <taxon>Endopterygota</taxon>
        <taxon>Coleoptera</taxon>
        <taxon>Polyphaga</taxon>
        <taxon>Elateriformia</taxon>
        <taxon>Elateroidea</taxon>
        <taxon>Lampyridae</taxon>
        <taxon>Lampyrinae</taxon>
        <taxon>Pyrocoelia</taxon>
    </lineage>
</organism>
<protein>
    <submittedName>
        <fullName evidence="2">Uncharacterized protein</fullName>
    </submittedName>
</protein>
<dbReference type="AlphaFoldDB" id="A0AAN7V5B5"/>
<feature type="region of interest" description="Disordered" evidence="1">
    <location>
        <begin position="136"/>
        <end position="161"/>
    </location>
</feature>
<dbReference type="Proteomes" id="UP001329430">
    <property type="component" value="Chromosome 8"/>
</dbReference>
<name>A0AAN7V5B5_9COLE</name>
<keyword evidence="3" id="KW-1185">Reference proteome</keyword>
<reference evidence="2 3" key="1">
    <citation type="journal article" date="2024" name="Insects">
        <title>An Improved Chromosome-Level Genome Assembly of the Firefly Pyrocoelia pectoralis.</title>
        <authorList>
            <person name="Fu X."/>
            <person name="Meyer-Rochow V.B."/>
            <person name="Ballantyne L."/>
            <person name="Zhu X."/>
        </authorList>
    </citation>
    <scope>NUCLEOTIDE SEQUENCE [LARGE SCALE GENOMIC DNA]</scope>
    <source>
        <strain evidence="2">XCY_ONT2</strain>
    </source>
</reference>